<feature type="region of interest" description="Disordered" evidence="1">
    <location>
        <begin position="1"/>
        <end position="29"/>
    </location>
</feature>
<evidence type="ECO:0000256" key="1">
    <source>
        <dbReference type="SAM" id="MobiDB-lite"/>
    </source>
</evidence>
<dbReference type="Proteomes" id="UP000000763">
    <property type="component" value="Chromosome 2"/>
</dbReference>
<evidence type="ECO:0000313" key="2">
    <source>
        <dbReference type="EMBL" id="BAD23747.1"/>
    </source>
</evidence>
<reference evidence="3" key="2">
    <citation type="journal article" date="2008" name="Nucleic Acids Res.">
        <title>The rice annotation project database (RAP-DB): 2008 update.</title>
        <authorList>
            <consortium name="The rice annotation project (RAP)"/>
        </authorList>
    </citation>
    <scope>GENOME REANNOTATION</scope>
    <source>
        <strain evidence="3">cv. Nipponbare</strain>
    </source>
</reference>
<gene>
    <name evidence="2" type="primary">B1469H02.38</name>
</gene>
<evidence type="ECO:0000313" key="3">
    <source>
        <dbReference type="Proteomes" id="UP000000763"/>
    </source>
</evidence>
<proteinExistence type="predicted"/>
<organism evidence="2 3">
    <name type="scientific">Oryza sativa subsp. japonica</name>
    <name type="common">Rice</name>
    <dbReference type="NCBI Taxonomy" id="39947"/>
    <lineage>
        <taxon>Eukaryota</taxon>
        <taxon>Viridiplantae</taxon>
        <taxon>Streptophyta</taxon>
        <taxon>Embryophyta</taxon>
        <taxon>Tracheophyta</taxon>
        <taxon>Spermatophyta</taxon>
        <taxon>Magnoliopsida</taxon>
        <taxon>Liliopsida</taxon>
        <taxon>Poales</taxon>
        <taxon>Poaceae</taxon>
        <taxon>BOP clade</taxon>
        <taxon>Oryzoideae</taxon>
        <taxon>Oryzeae</taxon>
        <taxon>Oryzinae</taxon>
        <taxon>Oryza</taxon>
        <taxon>Oryza sativa</taxon>
    </lineage>
</organism>
<feature type="compositionally biased region" description="Basic and acidic residues" evidence="1">
    <location>
        <begin position="20"/>
        <end position="29"/>
    </location>
</feature>
<reference evidence="3" key="1">
    <citation type="journal article" date="2005" name="Nature">
        <title>The map-based sequence of the rice genome.</title>
        <authorList>
            <consortium name="International rice genome sequencing project (IRGSP)"/>
            <person name="Matsumoto T."/>
            <person name="Wu J."/>
            <person name="Kanamori H."/>
            <person name="Katayose Y."/>
            <person name="Fujisawa M."/>
            <person name="Namiki N."/>
            <person name="Mizuno H."/>
            <person name="Yamamoto K."/>
            <person name="Antonio B.A."/>
            <person name="Baba T."/>
            <person name="Sakata K."/>
            <person name="Nagamura Y."/>
            <person name="Aoki H."/>
            <person name="Arikawa K."/>
            <person name="Arita K."/>
            <person name="Bito T."/>
            <person name="Chiden Y."/>
            <person name="Fujitsuka N."/>
            <person name="Fukunaka R."/>
            <person name="Hamada M."/>
            <person name="Harada C."/>
            <person name="Hayashi A."/>
            <person name="Hijishita S."/>
            <person name="Honda M."/>
            <person name="Hosokawa S."/>
            <person name="Ichikawa Y."/>
            <person name="Idonuma A."/>
            <person name="Iijima M."/>
            <person name="Ikeda M."/>
            <person name="Ikeno M."/>
            <person name="Ito K."/>
            <person name="Ito S."/>
            <person name="Ito T."/>
            <person name="Ito Y."/>
            <person name="Ito Y."/>
            <person name="Iwabuchi A."/>
            <person name="Kamiya K."/>
            <person name="Karasawa W."/>
            <person name="Kurita K."/>
            <person name="Katagiri S."/>
            <person name="Kikuta A."/>
            <person name="Kobayashi H."/>
            <person name="Kobayashi N."/>
            <person name="Machita K."/>
            <person name="Maehara T."/>
            <person name="Masukawa M."/>
            <person name="Mizubayashi T."/>
            <person name="Mukai Y."/>
            <person name="Nagasaki H."/>
            <person name="Nagata Y."/>
            <person name="Naito S."/>
            <person name="Nakashima M."/>
            <person name="Nakama Y."/>
            <person name="Nakamichi Y."/>
            <person name="Nakamura M."/>
            <person name="Meguro A."/>
            <person name="Negishi M."/>
            <person name="Ohta I."/>
            <person name="Ohta T."/>
            <person name="Okamoto M."/>
            <person name="Ono N."/>
            <person name="Saji S."/>
            <person name="Sakaguchi M."/>
            <person name="Sakai K."/>
            <person name="Shibata M."/>
            <person name="Shimokawa T."/>
            <person name="Song J."/>
            <person name="Takazaki Y."/>
            <person name="Terasawa K."/>
            <person name="Tsugane M."/>
            <person name="Tsuji K."/>
            <person name="Ueda S."/>
            <person name="Waki K."/>
            <person name="Yamagata H."/>
            <person name="Yamamoto M."/>
            <person name="Yamamoto S."/>
            <person name="Yamane H."/>
            <person name="Yoshiki S."/>
            <person name="Yoshihara R."/>
            <person name="Yukawa K."/>
            <person name="Zhong H."/>
            <person name="Yano M."/>
            <person name="Yuan Q."/>
            <person name="Ouyang S."/>
            <person name="Liu J."/>
            <person name="Jones K.M."/>
            <person name="Gansberger K."/>
            <person name="Moffat K."/>
            <person name="Hill J."/>
            <person name="Bera J."/>
            <person name="Fadrosh D."/>
            <person name="Jin S."/>
            <person name="Johri S."/>
            <person name="Kim M."/>
            <person name="Overton L."/>
            <person name="Reardon M."/>
            <person name="Tsitrin T."/>
            <person name="Vuong H."/>
            <person name="Weaver B."/>
            <person name="Ciecko A."/>
            <person name="Tallon L."/>
            <person name="Jackson J."/>
            <person name="Pai G."/>
            <person name="Aken S.V."/>
            <person name="Utterback T."/>
            <person name="Reidmuller S."/>
            <person name="Feldblyum T."/>
            <person name="Hsiao J."/>
            <person name="Zismann V."/>
            <person name="Iobst S."/>
            <person name="de Vazeille A.R."/>
            <person name="Buell C.R."/>
            <person name="Ying K."/>
            <person name="Li Y."/>
            <person name="Lu T."/>
            <person name="Huang Y."/>
            <person name="Zhao Q."/>
            <person name="Feng Q."/>
            <person name="Zhang L."/>
            <person name="Zhu J."/>
            <person name="Weng Q."/>
            <person name="Mu J."/>
            <person name="Lu Y."/>
            <person name="Fan D."/>
            <person name="Liu Y."/>
            <person name="Guan J."/>
            <person name="Zhang Y."/>
            <person name="Yu S."/>
            <person name="Liu X."/>
            <person name="Zhang Y."/>
            <person name="Hong G."/>
            <person name="Han B."/>
            <person name="Choisne N."/>
            <person name="Demange N."/>
            <person name="Orjeda G."/>
            <person name="Samain S."/>
            <person name="Cattolico L."/>
            <person name="Pelletier E."/>
            <person name="Couloux A."/>
            <person name="Segurens B."/>
            <person name="Wincker P."/>
            <person name="D'Hont A."/>
            <person name="Scarpelli C."/>
            <person name="Weissenbach J."/>
            <person name="Salanoubat M."/>
            <person name="Quetier F."/>
            <person name="Yu Y."/>
            <person name="Kim H.R."/>
            <person name="Rambo T."/>
            <person name="Currie J."/>
            <person name="Collura K."/>
            <person name="Luo M."/>
            <person name="Yang T."/>
            <person name="Ammiraju J.S.S."/>
            <person name="Engler F."/>
            <person name="Soderlund C."/>
            <person name="Wing R.A."/>
            <person name="Palmer L.E."/>
            <person name="de la Bastide M."/>
            <person name="Spiegel L."/>
            <person name="Nascimento L."/>
            <person name="Zutavern T."/>
            <person name="O'Shaughnessy A."/>
            <person name="Dike S."/>
            <person name="Dedhia N."/>
            <person name="Preston R."/>
            <person name="Balija V."/>
            <person name="McCombie W.R."/>
            <person name="Chow T."/>
            <person name="Chen H."/>
            <person name="Chung M."/>
            <person name="Chen C."/>
            <person name="Shaw J."/>
            <person name="Wu H."/>
            <person name="Hsiao K."/>
            <person name="Chao Y."/>
            <person name="Chu M."/>
            <person name="Cheng C."/>
            <person name="Hour A."/>
            <person name="Lee P."/>
            <person name="Lin S."/>
            <person name="Lin Y."/>
            <person name="Liou J."/>
            <person name="Liu S."/>
            <person name="Hsing Y."/>
            <person name="Raghuvanshi S."/>
            <person name="Mohanty A."/>
            <person name="Bharti A.K."/>
            <person name="Gaur A."/>
            <person name="Gupta V."/>
            <person name="Kumar D."/>
            <person name="Ravi V."/>
            <person name="Vij S."/>
            <person name="Kapur A."/>
            <person name="Khurana P."/>
            <person name="Khurana P."/>
            <person name="Khurana J.P."/>
            <person name="Tyagi A.K."/>
            <person name="Gaikwad K."/>
            <person name="Singh A."/>
            <person name="Dalal V."/>
            <person name="Srivastava S."/>
            <person name="Dixit A."/>
            <person name="Pal A.K."/>
            <person name="Ghazi I.A."/>
            <person name="Yadav M."/>
            <person name="Pandit A."/>
            <person name="Bhargava A."/>
            <person name="Sureshbabu K."/>
            <person name="Batra K."/>
            <person name="Sharma T.R."/>
            <person name="Mohapatra T."/>
            <person name="Singh N.K."/>
            <person name="Messing J."/>
            <person name="Nelson A.B."/>
            <person name="Fuks G."/>
            <person name="Kavchok S."/>
            <person name="Keizer G."/>
            <person name="Linton E."/>
            <person name="Llaca V."/>
            <person name="Song R."/>
            <person name="Tanyolac B."/>
            <person name="Young S."/>
            <person name="Ho-Il K."/>
            <person name="Hahn J.H."/>
            <person name="Sangsakoo G."/>
            <person name="Vanavichit A."/>
            <person name="de Mattos Luiz.A.T."/>
            <person name="Zimmer P.D."/>
            <person name="Malone G."/>
            <person name="Dellagostin O."/>
            <person name="de Oliveira A.C."/>
            <person name="Bevan M."/>
            <person name="Bancroft I."/>
            <person name="Minx P."/>
            <person name="Cordum H."/>
            <person name="Wilson R."/>
            <person name="Cheng Z."/>
            <person name="Jin W."/>
            <person name="Jiang J."/>
            <person name="Leong S.A."/>
            <person name="Iwama H."/>
            <person name="Gojobori T."/>
            <person name="Itoh T."/>
            <person name="Niimura Y."/>
            <person name="Fujii Y."/>
            <person name="Habara T."/>
            <person name="Sakai H."/>
            <person name="Sato Y."/>
            <person name="Wilson G."/>
            <person name="Kumar K."/>
            <person name="McCouch S."/>
            <person name="Juretic N."/>
            <person name="Hoen D."/>
            <person name="Wright S."/>
            <person name="Bruskiewich R."/>
            <person name="Bureau T."/>
            <person name="Miyao A."/>
            <person name="Hirochika H."/>
            <person name="Nishikawa T."/>
            <person name="Kadowaki K."/>
            <person name="Sugiura M."/>
            <person name="Burr B."/>
            <person name="Sasaki T."/>
        </authorList>
    </citation>
    <scope>NUCLEOTIDE SEQUENCE [LARGE SCALE GENOMIC DNA]</scope>
    <source>
        <strain evidence="3">cv. Nipponbare</strain>
    </source>
</reference>
<protein>
    <submittedName>
        <fullName evidence="2">Uncharacterized protein</fullName>
    </submittedName>
</protein>
<dbReference type="AlphaFoldDB" id="Q6K203"/>
<dbReference type="EMBL" id="AP006168">
    <property type="protein sequence ID" value="BAD23747.1"/>
    <property type="molecule type" value="Genomic_DNA"/>
</dbReference>
<accession>Q6K203</accession>
<name>Q6K203_ORYSJ</name>
<sequence length="57" mass="6312">MTAVRNEENQNSLNVADNDVGPKGHNDIDRQLTGKVSDLDSFPIEVGKLLLLDITQY</sequence>